<evidence type="ECO:0000313" key="2">
    <source>
        <dbReference type="Proteomes" id="UP000829829"/>
    </source>
</evidence>
<dbReference type="RefSeq" id="WP_243815745.1">
    <property type="nucleotide sequence ID" value="NZ_CP091957.1"/>
</dbReference>
<gene>
    <name evidence="1" type="ORF">MAL03_04520</name>
</gene>
<evidence type="ECO:0000313" key="1">
    <source>
        <dbReference type="EMBL" id="UOG57428.1"/>
    </source>
</evidence>
<proteinExistence type="predicted"/>
<dbReference type="Proteomes" id="UP000829829">
    <property type="component" value="Chromosome 1"/>
</dbReference>
<name>A0AAE9GIW2_9LEPT</name>
<organism evidence="1 2">
    <name type="scientific">Leptospira noguchii</name>
    <dbReference type="NCBI Taxonomy" id="28182"/>
    <lineage>
        <taxon>Bacteria</taxon>
        <taxon>Pseudomonadati</taxon>
        <taxon>Spirochaetota</taxon>
        <taxon>Spirochaetia</taxon>
        <taxon>Leptospirales</taxon>
        <taxon>Leptospiraceae</taxon>
        <taxon>Leptospira</taxon>
    </lineage>
</organism>
<dbReference type="EMBL" id="CP091957">
    <property type="protein sequence ID" value="UOG57428.1"/>
    <property type="molecule type" value="Genomic_DNA"/>
</dbReference>
<dbReference type="AlphaFoldDB" id="A0AAE9GIW2"/>
<accession>A0AAE9GIW2</accession>
<protein>
    <submittedName>
        <fullName evidence="1">Uncharacterized protein</fullName>
    </submittedName>
</protein>
<reference evidence="1" key="1">
    <citation type="submission" date="2022-02" db="EMBL/GenBank/DDBJ databases">
        <title>The genetically variable rfb locus in Leptospira is a mobile cassette and a molecular signature of serovar identity.</title>
        <authorList>
            <person name="Nieves C."/>
            <person name="Vincent A.T."/>
            <person name="Zarantonelli L."/>
            <person name="Picardeau M."/>
            <person name="Veyrier F.J."/>
            <person name="Buschiazzo A."/>
        </authorList>
    </citation>
    <scope>NUCLEOTIDE SEQUENCE</scope>
    <source>
        <strain evidence="1">IP1512017</strain>
    </source>
</reference>
<sequence>MLRSIVSSIEFEKFRRNWSEKNSTQRFLIITLPTSIWISILNLWELRQILCKTEFPTLIFGWG</sequence>